<name>A0ACC8XDD4_9FIRM</name>
<organism evidence="1 2">
    <name type="scientific">Candidatus Epulonipiscium fishelsonii</name>
    <dbReference type="NCBI Taxonomy" id="77094"/>
    <lineage>
        <taxon>Bacteria</taxon>
        <taxon>Bacillati</taxon>
        <taxon>Bacillota</taxon>
        <taxon>Clostridia</taxon>
        <taxon>Lachnospirales</taxon>
        <taxon>Lachnospiraceae</taxon>
        <taxon>Candidatus Epulonipiscium</taxon>
    </lineage>
</organism>
<protein>
    <submittedName>
        <fullName evidence="1">Aspartate aminotransferase</fullName>
    </submittedName>
</protein>
<proteinExistence type="predicted"/>
<reference evidence="1" key="1">
    <citation type="submission" date="2016-08" db="EMBL/GenBank/DDBJ databases">
        <authorList>
            <person name="Ngugi D.K."/>
            <person name="Miyake S."/>
            <person name="Stingl U."/>
        </authorList>
    </citation>
    <scope>NUCLEOTIDE SEQUENCE</scope>
    <source>
        <strain evidence="1">SCG-B11WGA-EpuloA1</strain>
    </source>
</reference>
<keyword evidence="1" id="KW-0032">Aminotransferase</keyword>
<evidence type="ECO:0000313" key="2">
    <source>
        <dbReference type="Proteomes" id="UP000188605"/>
    </source>
</evidence>
<dbReference type="Proteomes" id="UP000188605">
    <property type="component" value="Unassembled WGS sequence"/>
</dbReference>
<keyword evidence="2" id="KW-1185">Reference proteome</keyword>
<keyword evidence="1" id="KW-0808">Transferase</keyword>
<comment type="caution">
    <text evidence="1">The sequence shown here is derived from an EMBL/GenBank/DDBJ whole genome shotgun (WGS) entry which is preliminary data.</text>
</comment>
<dbReference type="EMBL" id="LJDB01000043">
    <property type="protein sequence ID" value="ONI40971.1"/>
    <property type="molecule type" value="Genomic_DNA"/>
</dbReference>
<gene>
    <name evidence="1" type="ORF">AN396_04225</name>
</gene>
<evidence type="ECO:0000313" key="1">
    <source>
        <dbReference type="EMBL" id="ONI40971.1"/>
    </source>
</evidence>
<accession>A0ACC8XDD4</accession>
<sequence>MISKLSQNIQPSSTLEITAKANQLKAEGIDVIGFGAGEPDFITPIEIREAAKNAIDNGFTKYTPASGLMSLRQIIANKLKKENNLEYNANQIVVSNGAKHSLINAFSAILDLGDEVIIPAPFWLSYPEMVKIVHGVPKYVYTKKENRFKLQPSEFKKAISNKTKAIVLNSPSNPTGVIYTAEELKALGDIAVENNIWIISDEIYEYLVYENNEHISMASLSKEIYDHTITINGISKAYAMTGWRIGYLAAPLEVAKAAGNIQSHATSNPNSIAQKASEFAIEHGGNFIKEMVQTFSKRRDCLYEGLKQIEGFEVVKPDGAFYCFVDIKELYGKKYKDQAINSASIFAKLLLEDYSVAVVPCKDFEAPSCIRLSYTINEESITKGLNRIQEFINELV</sequence>